<organism evidence="2 3">
    <name type="scientific">Streptomyces flaveolus</name>
    <dbReference type="NCBI Taxonomy" id="67297"/>
    <lineage>
        <taxon>Bacteria</taxon>
        <taxon>Bacillati</taxon>
        <taxon>Actinomycetota</taxon>
        <taxon>Actinomycetes</taxon>
        <taxon>Kitasatosporales</taxon>
        <taxon>Streptomycetaceae</taxon>
        <taxon>Streptomyces</taxon>
    </lineage>
</organism>
<keyword evidence="3" id="KW-1185">Reference proteome</keyword>
<protein>
    <recommendedName>
        <fullName evidence="4">Integral membrane protein</fullName>
    </recommendedName>
</protein>
<feature type="transmembrane region" description="Helical" evidence="1">
    <location>
        <begin position="33"/>
        <end position="54"/>
    </location>
</feature>
<feature type="transmembrane region" description="Helical" evidence="1">
    <location>
        <begin position="99"/>
        <end position="121"/>
    </location>
</feature>
<proteinExistence type="predicted"/>
<evidence type="ECO:0000313" key="2">
    <source>
        <dbReference type="EMBL" id="MEU5711768.1"/>
    </source>
</evidence>
<sequence>MAASAAPHGYTLALWAATAMTSTERGGPGTADVLALLAGATLAFVALGAVAHSGAPMASDRPSVDARIWAAFHLPTAAFAALAGLLLAQCCSGPLLWGLVRATTTAVYLLGVSAQFLCFAASSHRTTKDTHP</sequence>
<dbReference type="EMBL" id="JBFAEG010000029">
    <property type="protein sequence ID" value="MEU5711768.1"/>
    <property type="molecule type" value="Genomic_DNA"/>
</dbReference>
<keyword evidence="1" id="KW-0812">Transmembrane</keyword>
<name>A0ABV3AIH9_9ACTN</name>
<evidence type="ECO:0000256" key="1">
    <source>
        <dbReference type="SAM" id="Phobius"/>
    </source>
</evidence>
<gene>
    <name evidence="2" type="ORF">AB0H04_33780</name>
</gene>
<dbReference type="RefSeq" id="WP_359260109.1">
    <property type="nucleotide sequence ID" value="NZ_JBFAEG010000029.1"/>
</dbReference>
<dbReference type="Proteomes" id="UP001551011">
    <property type="component" value="Unassembled WGS sequence"/>
</dbReference>
<comment type="caution">
    <text evidence="2">The sequence shown here is derived from an EMBL/GenBank/DDBJ whole genome shotgun (WGS) entry which is preliminary data.</text>
</comment>
<feature type="transmembrane region" description="Helical" evidence="1">
    <location>
        <begin position="66"/>
        <end position="87"/>
    </location>
</feature>
<evidence type="ECO:0000313" key="3">
    <source>
        <dbReference type="Proteomes" id="UP001551011"/>
    </source>
</evidence>
<keyword evidence="1" id="KW-0472">Membrane</keyword>
<evidence type="ECO:0008006" key="4">
    <source>
        <dbReference type="Google" id="ProtNLM"/>
    </source>
</evidence>
<keyword evidence="1" id="KW-1133">Transmembrane helix</keyword>
<reference evidence="2 3" key="1">
    <citation type="submission" date="2024-06" db="EMBL/GenBank/DDBJ databases">
        <title>The Natural Products Discovery Center: Release of the First 8490 Sequenced Strains for Exploring Actinobacteria Biosynthetic Diversity.</title>
        <authorList>
            <person name="Kalkreuter E."/>
            <person name="Kautsar S.A."/>
            <person name="Yang D."/>
            <person name="Bader C.D."/>
            <person name="Teijaro C.N."/>
            <person name="Fluegel L."/>
            <person name="Davis C.M."/>
            <person name="Simpson J.R."/>
            <person name="Lauterbach L."/>
            <person name="Steele A.D."/>
            <person name="Gui C."/>
            <person name="Meng S."/>
            <person name="Li G."/>
            <person name="Viehrig K."/>
            <person name="Ye F."/>
            <person name="Su P."/>
            <person name="Kiefer A.F."/>
            <person name="Nichols A."/>
            <person name="Cepeda A.J."/>
            <person name="Yan W."/>
            <person name="Fan B."/>
            <person name="Jiang Y."/>
            <person name="Adhikari A."/>
            <person name="Zheng C.-J."/>
            <person name="Schuster L."/>
            <person name="Cowan T.M."/>
            <person name="Smanski M.J."/>
            <person name="Chevrette M.G."/>
            <person name="De Carvalho L.P.S."/>
            <person name="Shen B."/>
        </authorList>
    </citation>
    <scope>NUCLEOTIDE SEQUENCE [LARGE SCALE GENOMIC DNA]</scope>
    <source>
        <strain evidence="2 3">NPDC020594</strain>
    </source>
</reference>
<accession>A0ABV3AIH9</accession>